<gene>
    <name evidence="3" type="ORF">KK1_023474</name>
</gene>
<dbReference type="OMA" id="PRICLTN"/>
<dbReference type="EMBL" id="CM003611">
    <property type="protein sequence ID" value="KYP61050.1"/>
    <property type="molecule type" value="Genomic_DNA"/>
</dbReference>
<evidence type="ECO:0000313" key="3">
    <source>
        <dbReference type="EMBL" id="KYP61050.1"/>
    </source>
</evidence>
<dbReference type="InterPro" id="IPR054722">
    <property type="entry name" value="PolX-like_BBD"/>
</dbReference>
<dbReference type="Pfam" id="PF14223">
    <property type="entry name" value="Retrotran_gag_2"/>
    <property type="match status" value="1"/>
</dbReference>
<dbReference type="Pfam" id="PF22936">
    <property type="entry name" value="Pol_BBD"/>
    <property type="match status" value="1"/>
</dbReference>
<accession>A0A151T1V6</accession>
<dbReference type="Proteomes" id="UP000075243">
    <property type="component" value="Chromosome 9"/>
</dbReference>
<dbReference type="AlphaFoldDB" id="A0A151T1V6"/>
<dbReference type="Gramene" id="C.cajan_22801.t">
    <property type="protein sequence ID" value="C.cajan_22801.t.cds1"/>
    <property type="gene ID" value="C.cajan_22801"/>
</dbReference>
<reference evidence="3 4" key="1">
    <citation type="journal article" date="2012" name="Nat. Biotechnol.">
        <title>Draft genome sequence of pigeonpea (Cajanus cajan), an orphan legume crop of resource-poor farmers.</title>
        <authorList>
            <person name="Varshney R.K."/>
            <person name="Chen W."/>
            <person name="Li Y."/>
            <person name="Bharti A.K."/>
            <person name="Saxena R.K."/>
            <person name="Schlueter J.A."/>
            <person name="Donoghue M.T."/>
            <person name="Azam S."/>
            <person name="Fan G."/>
            <person name="Whaley A.M."/>
            <person name="Farmer A.D."/>
            <person name="Sheridan J."/>
            <person name="Iwata A."/>
            <person name="Tuteja R."/>
            <person name="Penmetsa R.V."/>
            <person name="Wu W."/>
            <person name="Upadhyaya H.D."/>
            <person name="Yang S.P."/>
            <person name="Shah T."/>
            <person name="Saxena K.B."/>
            <person name="Michael T."/>
            <person name="McCombie W.R."/>
            <person name="Yang B."/>
            <person name="Zhang G."/>
            <person name="Yang H."/>
            <person name="Wang J."/>
            <person name="Spillane C."/>
            <person name="Cook D.R."/>
            <person name="May G.D."/>
            <person name="Xu X."/>
            <person name="Jackson S.A."/>
        </authorList>
    </citation>
    <scope>NUCLEOTIDE SEQUENCE [LARGE SCALE GENOMIC DNA]</scope>
    <source>
        <strain evidence="4">cv. Asha</strain>
    </source>
</reference>
<sequence>MHVALSVKNKLAFIDETLPKPAATDSTFVAWNRGNNVVISWLYNSVSKDIITSILFATIAKEIWDDLKTRFSRKNGPRIFQLRRQLMSPQQGSNDVSTYYTKLKSIWEELAGYKPNFQCTCGGLQSLQEHTQSEYVMSFLMGLNDSFSQIRGQILLSDPLPSIGNVFSLILQEEAQKEIAITHSSNDSEHMAFIVNQPAKIHSDSNKSGFTKKERPKCAHCEMFGHTKDKCYKLVGYPPNYFKNRQPKVVNQVENSTDSLNLNSSSNLTHAQCQQLITFLTNQMQSDNNLDALATNVTGICMNVEFPDKDNTWIIDSGATSHICCSKNMYNSYSPLHNSNVLLPNSTKVKVEGIGSIRLNDDIFLHNVLHIPNFRFNLLSLLTLINENCFRFVLDTNSCILQDLKTLRKIGIVKQHHGLLLFDFPKSDLNSVCNQISNSITYDTWHQRLGHVPTFVYRLITNKTQLSAIDSNFHCSTCHLAKQNRLPFTNPNNFRANFFLFNSCRYLGTFSGTNL</sequence>
<evidence type="ECO:0000313" key="4">
    <source>
        <dbReference type="Proteomes" id="UP000075243"/>
    </source>
</evidence>
<feature type="domain" description="GAG-pre-integrase" evidence="1">
    <location>
        <begin position="419"/>
        <end position="483"/>
    </location>
</feature>
<evidence type="ECO:0000259" key="2">
    <source>
        <dbReference type="Pfam" id="PF22936"/>
    </source>
</evidence>
<organism evidence="3 4">
    <name type="scientific">Cajanus cajan</name>
    <name type="common">Pigeon pea</name>
    <name type="synonym">Cajanus indicus</name>
    <dbReference type="NCBI Taxonomy" id="3821"/>
    <lineage>
        <taxon>Eukaryota</taxon>
        <taxon>Viridiplantae</taxon>
        <taxon>Streptophyta</taxon>
        <taxon>Embryophyta</taxon>
        <taxon>Tracheophyta</taxon>
        <taxon>Spermatophyta</taxon>
        <taxon>Magnoliopsida</taxon>
        <taxon>eudicotyledons</taxon>
        <taxon>Gunneridae</taxon>
        <taxon>Pentapetalae</taxon>
        <taxon>rosids</taxon>
        <taxon>fabids</taxon>
        <taxon>Fabales</taxon>
        <taxon>Fabaceae</taxon>
        <taxon>Papilionoideae</taxon>
        <taxon>50 kb inversion clade</taxon>
        <taxon>NPAAA clade</taxon>
        <taxon>indigoferoid/millettioid clade</taxon>
        <taxon>Phaseoleae</taxon>
        <taxon>Cajanus</taxon>
    </lineage>
</organism>
<keyword evidence="4" id="KW-1185">Reference proteome</keyword>
<feature type="domain" description="Retrovirus-related Pol polyprotein from transposon TNT 1-94-like beta-barrel" evidence="2">
    <location>
        <begin position="313"/>
        <end position="388"/>
    </location>
</feature>
<protein>
    <submittedName>
        <fullName evidence="3">Retrovirus-related Pol polyprotein from transposon TNT 1-94</fullName>
    </submittedName>
</protein>
<dbReference type="PANTHER" id="PTHR34222">
    <property type="entry name" value="GAG_PRE-INTEGRS DOMAIN-CONTAINING PROTEIN"/>
    <property type="match status" value="1"/>
</dbReference>
<name>A0A151T1V6_CAJCA</name>
<dbReference type="Pfam" id="PF13976">
    <property type="entry name" value="gag_pre-integrs"/>
    <property type="match status" value="1"/>
</dbReference>
<dbReference type="PANTHER" id="PTHR34222:SF99">
    <property type="entry name" value="PROTEIN, PUTATIVE-RELATED"/>
    <property type="match status" value="1"/>
</dbReference>
<dbReference type="InterPro" id="IPR025724">
    <property type="entry name" value="GAG-pre-integrase_dom"/>
</dbReference>
<evidence type="ECO:0000259" key="1">
    <source>
        <dbReference type="Pfam" id="PF13976"/>
    </source>
</evidence>
<proteinExistence type="predicted"/>